<evidence type="ECO:0000313" key="2">
    <source>
        <dbReference type="Proteomes" id="UP001064048"/>
    </source>
</evidence>
<comment type="caution">
    <text evidence="1">The sequence shown here is derived from an EMBL/GenBank/DDBJ whole genome shotgun (WGS) entry which is preliminary data.</text>
</comment>
<sequence>MAASGNNSFGASSAAFSAPWLVLAKVAARSRGGRAAAAAPRRATRVQCPAATARHGDRALTPLLYIVSVLCMMAQNVDERVSQPAPLRPASRARGAAPAHLPNRNYPALGFT</sequence>
<protein>
    <submittedName>
        <fullName evidence="1">Uncharacterized protein</fullName>
    </submittedName>
</protein>
<proteinExistence type="predicted"/>
<dbReference type="EMBL" id="CM046105">
    <property type="protein sequence ID" value="KAI8435437.1"/>
    <property type="molecule type" value="Genomic_DNA"/>
</dbReference>
<reference evidence="1 2" key="1">
    <citation type="journal article" date="2022" name="Genome Biol. Evol.">
        <title>The Spruce Budworm Genome: Reconstructing the Evolutionary History of Antifreeze Proteins.</title>
        <authorList>
            <person name="Beliveau C."/>
            <person name="Gagne P."/>
            <person name="Picq S."/>
            <person name="Vernygora O."/>
            <person name="Keeling C.I."/>
            <person name="Pinkney K."/>
            <person name="Doucet D."/>
            <person name="Wen F."/>
            <person name="Johnston J.S."/>
            <person name="Maaroufi H."/>
            <person name="Boyle B."/>
            <person name="Laroche J."/>
            <person name="Dewar K."/>
            <person name="Juretic N."/>
            <person name="Blackburn G."/>
            <person name="Nisole A."/>
            <person name="Brunet B."/>
            <person name="Brandao M."/>
            <person name="Lumley L."/>
            <person name="Duan J."/>
            <person name="Quan G."/>
            <person name="Lucarotti C.J."/>
            <person name="Roe A.D."/>
            <person name="Sperling F.A.H."/>
            <person name="Levesque R.C."/>
            <person name="Cusson M."/>
        </authorList>
    </citation>
    <scope>NUCLEOTIDE SEQUENCE [LARGE SCALE GENOMIC DNA]</scope>
    <source>
        <strain evidence="1">Glfc:IPQL:Cfum</strain>
    </source>
</reference>
<gene>
    <name evidence="1" type="ORF">MSG28_003744</name>
</gene>
<organism evidence="1 2">
    <name type="scientific">Choristoneura fumiferana</name>
    <name type="common">Spruce budworm moth</name>
    <name type="synonym">Archips fumiferana</name>
    <dbReference type="NCBI Taxonomy" id="7141"/>
    <lineage>
        <taxon>Eukaryota</taxon>
        <taxon>Metazoa</taxon>
        <taxon>Ecdysozoa</taxon>
        <taxon>Arthropoda</taxon>
        <taxon>Hexapoda</taxon>
        <taxon>Insecta</taxon>
        <taxon>Pterygota</taxon>
        <taxon>Neoptera</taxon>
        <taxon>Endopterygota</taxon>
        <taxon>Lepidoptera</taxon>
        <taxon>Glossata</taxon>
        <taxon>Ditrysia</taxon>
        <taxon>Tortricoidea</taxon>
        <taxon>Tortricidae</taxon>
        <taxon>Tortricinae</taxon>
        <taxon>Choristoneura</taxon>
    </lineage>
</organism>
<accession>A0ACC0KH34</accession>
<evidence type="ECO:0000313" key="1">
    <source>
        <dbReference type="EMBL" id="KAI8435437.1"/>
    </source>
</evidence>
<name>A0ACC0KH34_CHOFU</name>
<keyword evidence="2" id="KW-1185">Reference proteome</keyword>
<dbReference type="Proteomes" id="UP001064048">
    <property type="component" value="Chromosome 5"/>
</dbReference>